<dbReference type="InterPro" id="IPR045584">
    <property type="entry name" value="Pilin-like"/>
</dbReference>
<dbReference type="EMBL" id="CP000282">
    <property type="protein sequence ID" value="ABD81817.1"/>
    <property type="molecule type" value="Genomic_DNA"/>
</dbReference>
<dbReference type="PROSITE" id="PS00409">
    <property type="entry name" value="PROKAR_NTER_METHYL"/>
    <property type="match status" value="1"/>
</dbReference>
<keyword evidence="1" id="KW-0812">Transmembrane</keyword>
<dbReference type="Proteomes" id="UP000001947">
    <property type="component" value="Chromosome"/>
</dbReference>
<organism evidence="2 3">
    <name type="scientific">Saccharophagus degradans (strain 2-40 / ATCC 43961 / DSM 17024)</name>
    <dbReference type="NCBI Taxonomy" id="203122"/>
    <lineage>
        <taxon>Bacteria</taxon>
        <taxon>Pseudomonadati</taxon>
        <taxon>Pseudomonadota</taxon>
        <taxon>Gammaproteobacteria</taxon>
        <taxon>Cellvibrionales</taxon>
        <taxon>Cellvibrionaceae</taxon>
        <taxon>Saccharophagus</taxon>
    </lineage>
</organism>
<dbReference type="HOGENOM" id="CLU_091705_6_0_6"/>
<dbReference type="InterPro" id="IPR031982">
    <property type="entry name" value="PilE-like"/>
</dbReference>
<dbReference type="GO" id="GO:0043683">
    <property type="term" value="P:type IV pilus assembly"/>
    <property type="evidence" value="ECO:0007669"/>
    <property type="project" value="InterPro"/>
</dbReference>
<dbReference type="Pfam" id="PF07963">
    <property type="entry name" value="N_methyl"/>
    <property type="match status" value="1"/>
</dbReference>
<evidence type="ECO:0000313" key="2">
    <source>
        <dbReference type="EMBL" id="ABD81817.1"/>
    </source>
</evidence>
<dbReference type="OrthoDB" id="5705795at2"/>
<accession>Q21HL2</accession>
<keyword evidence="1" id="KW-0472">Membrane</keyword>
<dbReference type="Gene3D" id="3.30.700.10">
    <property type="entry name" value="Glycoprotein, Type 4 Pilin"/>
    <property type="match status" value="1"/>
</dbReference>
<reference evidence="2 3" key="1">
    <citation type="journal article" date="2008" name="PLoS Genet.">
        <title>Complete genome sequence of the complex carbohydrate-degrading marine bacterium, Saccharophagus degradans strain 2-40 T.</title>
        <authorList>
            <person name="Weiner R.M."/>
            <person name="Taylor L.E.II."/>
            <person name="Henrissat B."/>
            <person name="Hauser L."/>
            <person name="Land M."/>
            <person name="Coutinho P.M."/>
            <person name="Rancurel C."/>
            <person name="Saunders E.H."/>
            <person name="Longmire A.G."/>
            <person name="Zhang H."/>
            <person name="Bayer E.A."/>
            <person name="Gilbert H.J."/>
            <person name="Larimer F."/>
            <person name="Zhulin I.B."/>
            <person name="Ekborg N.A."/>
            <person name="Lamed R."/>
            <person name="Richardson P.M."/>
            <person name="Borovok I."/>
            <person name="Hutcheson S."/>
        </authorList>
    </citation>
    <scope>NUCLEOTIDE SEQUENCE [LARGE SCALE GENOMIC DNA]</scope>
    <source>
        <strain evidence="3">2-40 / ATCC 43961 / DSM 17024</strain>
    </source>
</reference>
<name>Q21HL2_SACD2</name>
<dbReference type="AlphaFoldDB" id="Q21HL2"/>
<dbReference type="SUPFAM" id="SSF54523">
    <property type="entry name" value="Pili subunits"/>
    <property type="match status" value="1"/>
</dbReference>
<keyword evidence="1" id="KW-1133">Transmembrane helix</keyword>
<dbReference type="InterPro" id="IPR012902">
    <property type="entry name" value="N_methyl_site"/>
</dbReference>
<sequence length="145" mass="15384">MRNYRNVSAGFTLIEAIVVVAIVGIISAFAISTYSGSVEKTRRADGKAAVLRAAAAQEKWYAQNNQYSADMSVLGGATSSEGYYTLTAANTLNGVACATRTCFTITATATGAQVSDTECGILTVDNIGRKRSYRLGTTTETQNCW</sequence>
<evidence type="ECO:0008006" key="4">
    <source>
        <dbReference type="Google" id="ProtNLM"/>
    </source>
</evidence>
<dbReference type="KEGG" id="sde:Sde_2557"/>
<evidence type="ECO:0000313" key="3">
    <source>
        <dbReference type="Proteomes" id="UP000001947"/>
    </source>
</evidence>
<evidence type="ECO:0000256" key="1">
    <source>
        <dbReference type="SAM" id="Phobius"/>
    </source>
</evidence>
<proteinExistence type="predicted"/>
<dbReference type="RefSeq" id="WP_011469034.1">
    <property type="nucleotide sequence ID" value="NC_007912.1"/>
</dbReference>
<protein>
    <recommendedName>
        <fullName evidence="4">Pilus assembly protein PilE</fullName>
    </recommendedName>
</protein>
<keyword evidence="3" id="KW-1185">Reference proteome</keyword>
<dbReference type="STRING" id="203122.Sde_2557"/>
<dbReference type="eggNOG" id="COG4968">
    <property type="taxonomic scope" value="Bacteria"/>
</dbReference>
<feature type="transmembrane region" description="Helical" evidence="1">
    <location>
        <begin position="12"/>
        <end position="34"/>
    </location>
</feature>
<dbReference type="GeneID" id="98614221"/>
<dbReference type="NCBIfam" id="TIGR02532">
    <property type="entry name" value="IV_pilin_GFxxxE"/>
    <property type="match status" value="1"/>
</dbReference>
<dbReference type="Pfam" id="PF16732">
    <property type="entry name" value="ComP_DUS"/>
    <property type="match status" value="1"/>
</dbReference>
<gene>
    <name evidence="2" type="ordered locus">Sde_2557</name>
</gene>